<reference evidence="1 3" key="2">
    <citation type="submission" date="2020-05" db="EMBL/GenBank/DDBJ databases">
        <authorList>
            <person name="Campoy J."/>
            <person name="Schneeberger K."/>
            <person name="Spophaly S."/>
        </authorList>
    </citation>
    <scope>NUCLEOTIDE SEQUENCE [LARGE SCALE GENOMIC DNA]</scope>
    <source>
        <strain evidence="1">PruArmRojPasFocal</strain>
    </source>
</reference>
<gene>
    <name evidence="1" type="ORF">CURHAP_LOCUS38547</name>
    <name evidence="2" type="ORF">ORAREDHAP_LOCUS37716</name>
</gene>
<dbReference type="EMBL" id="CAEKDK010000006">
    <property type="protein sequence ID" value="CAB4283635.1"/>
    <property type="molecule type" value="Genomic_DNA"/>
</dbReference>
<dbReference type="OrthoDB" id="1113909at2759"/>
<proteinExistence type="predicted"/>
<evidence type="ECO:0000313" key="4">
    <source>
        <dbReference type="Proteomes" id="UP000507245"/>
    </source>
</evidence>
<evidence type="ECO:0000313" key="2">
    <source>
        <dbReference type="EMBL" id="CAB4313944.1"/>
    </source>
</evidence>
<organism evidence="1 3">
    <name type="scientific">Prunus armeniaca</name>
    <name type="common">Apricot</name>
    <name type="synonym">Armeniaca vulgaris</name>
    <dbReference type="NCBI Taxonomy" id="36596"/>
    <lineage>
        <taxon>Eukaryota</taxon>
        <taxon>Viridiplantae</taxon>
        <taxon>Streptophyta</taxon>
        <taxon>Embryophyta</taxon>
        <taxon>Tracheophyta</taxon>
        <taxon>Spermatophyta</taxon>
        <taxon>Magnoliopsida</taxon>
        <taxon>eudicotyledons</taxon>
        <taxon>Gunneridae</taxon>
        <taxon>Pentapetalae</taxon>
        <taxon>rosids</taxon>
        <taxon>fabids</taxon>
        <taxon>Rosales</taxon>
        <taxon>Rosaceae</taxon>
        <taxon>Amygdaloideae</taxon>
        <taxon>Amygdaleae</taxon>
        <taxon>Prunus</taxon>
    </lineage>
</organism>
<name>A0A6J5V8G0_PRUAR</name>
<dbReference type="Proteomes" id="UP000507222">
    <property type="component" value="Unassembled WGS sequence"/>
</dbReference>
<sequence length="111" mass="13189">MTFPEATTYHLNSIMSDHLPLLMYVRPDYWEKRKRRFLFEMWTTVEGCQDTITHALESEHGTVVEKLKACQGSLWTLNNEQVGRIPTKLRSLQRKLDDIQRRSYSPVVEYK</sequence>
<evidence type="ECO:0000313" key="3">
    <source>
        <dbReference type="Proteomes" id="UP000507222"/>
    </source>
</evidence>
<accession>A0A6J5V8G0</accession>
<dbReference type="AlphaFoldDB" id="A0A6J5V8G0"/>
<evidence type="ECO:0000313" key="1">
    <source>
        <dbReference type="EMBL" id="CAB4283635.1"/>
    </source>
</evidence>
<dbReference type="EMBL" id="CAEKKB010000006">
    <property type="protein sequence ID" value="CAB4313944.1"/>
    <property type="molecule type" value="Genomic_DNA"/>
</dbReference>
<keyword evidence="4" id="KW-1185">Reference proteome</keyword>
<reference evidence="4" key="1">
    <citation type="journal article" date="2020" name="Genome Biol.">
        <title>Gamete binning: chromosome-level and haplotype-resolved genome assembly enabled by high-throughput single-cell sequencing of gamete genomes.</title>
        <authorList>
            <person name="Campoy J.A."/>
            <person name="Sun H."/>
            <person name="Goel M."/>
            <person name="Jiao W.-B."/>
            <person name="Folz-Donahue K."/>
            <person name="Wang N."/>
            <person name="Rubio M."/>
            <person name="Liu C."/>
            <person name="Kukat C."/>
            <person name="Ruiz D."/>
            <person name="Huettel B."/>
            <person name="Schneeberger K."/>
        </authorList>
    </citation>
    <scope>NUCLEOTIDE SEQUENCE [LARGE SCALE GENOMIC DNA]</scope>
    <source>
        <strain evidence="4">cv. Rojo Pasion</strain>
    </source>
</reference>
<dbReference type="Proteomes" id="UP000507245">
    <property type="component" value="Unassembled WGS sequence"/>
</dbReference>
<protein>
    <submittedName>
        <fullName evidence="1">Uncharacterized protein</fullName>
    </submittedName>
</protein>